<keyword evidence="3" id="KW-0804">Transcription</keyword>
<dbReference type="CDD" id="cd00067">
    <property type="entry name" value="GAL4"/>
    <property type="match status" value="1"/>
</dbReference>
<keyword evidence="2" id="KW-0805">Transcription regulation</keyword>
<accession>A0ABR3QUG2</accession>
<dbReference type="SMART" id="SM00066">
    <property type="entry name" value="GAL4"/>
    <property type="match status" value="1"/>
</dbReference>
<comment type="caution">
    <text evidence="7">The sequence shown here is derived from an EMBL/GenBank/DDBJ whole genome shotgun (WGS) entry which is preliminary data.</text>
</comment>
<evidence type="ECO:0000259" key="6">
    <source>
        <dbReference type="PROSITE" id="PS50048"/>
    </source>
</evidence>
<evidence type="ECO:0000256" key="5">
    <source>
        <dbReference type="SAM" id="MobiDB-lite"/>
    </source>
</evidence>
<dbReference type="SMART" id="SM00906">
    <property type="entry name" value="Fungal_trans"/>
    <property type="match status" value="1"/>
</dbReference>
<dbReference type="PROSITE" id="PS50048">
    <property type="entry name" value="ZN2_CY6_FUNGAL_2"/>
    <property type="match status" value="1"/>
</dbReference>
<dbReference type="CDD" id="cd12148">
    <property type="entry name" value="fungal_TF_MHR"/>
    <property type="match status" value="1"/>
</dbReference>
<protein>
    <recommendedName>
        <fullName evidence="6">Zn(2)-C6 fungal-type domain-containing protein</fullName>
    </recommendedName>
</protein>
<dbReference type="Gene3D" id="4.10.240.10">
    <property type="entry name" value="Zn(2)-C6 fungal-type DNA-binding domain"/>
    <property type="match status" value="1"/>
</dbReference>
<dbReference type="PROSITE" id="PS00463">
    <property type="entry name" value="ZN2_CY6_FUNGAL_1"/>
    <property type="match status" value="1"/>
</dbReference>
<feature type="compositionally biased region" description="Low complexity" evidence="5">
    <location>
        <begin position="662"/>
        <end position="672"/>
    </location>
</feature>
<dbReference type="EMBL" id="JAKJXO020000015">
    <property type="protein sequence ID" value="KAL1595794.1"/>
    <property type="molecule type" value="Genomic_DNA"/>
</dbReference>
<dbReference type="PANTHER" id="PTHR47840:SF1">
    <property type="entry name" value="ZN(II)2CYS6 TRANSCRIPTION FACTOR (EUROFUNG)"/>
    <property type="match status" value="1"/>
</dbReference>
<feature type="compositionally biased region" description="Polar residues" evidence="5">
    <location>
        <begin position="688"/>
        <end position="698"/>
    </location>
</feature>
<dbReference type="InterPro" id="IPR001138">
    <property type="entry name" value="Zn2Cys6_DnaBD"/>
</dbReference>
<dbReference type="PANTHER" id="PTHR47840">
    <property type="entry name" value="ZN(II)2CYS6 TRANSCRIPTION FACTOR (EUROFUNG)-RELATED"/>
    <property type="match status" value="1"/>
</dbReference>
<name>A0ABR3QUG2_9PLEO</name>
<proteinExistence type="predicted"/>
<evidence type="ECO:0000256" key="2">
    <source>
        <dbReference type="ARBA" id="ARBA00023015"/>
    </source>
</evidence>
<feature type="domain" description="Zn(2)-C6 fungal-type" evidence="6">
    <location>
        <begin position="19"/>
        <end position="50"/>
    </location>
</feature>
<feature type="region of interest" description="Disordered" evidence="5">
    <location>
        <begin position="658"/>
        <end position="716"/>
    </location>
</feature>
<feature type="compositionally biased region" description="Low complexity" evidence="5">
    <location>
        <begin position="701"/>
        <end position="713"/>
    </location>
</feature>
<keyword evidence="8" id="KW-1185">Reference proteome</keyword>
<evidence type="ECO:0000313" key="8">
    <source>
        <dbReference type="Proteomes" id="UP001521785"/>
    </source>
</evidence>
<dbReference type="SUPFAM" id="SSF57701">
    <property type="entry name" value="Zn2/Cys6 DNA-binding domain"/>
    <property type="match status" value="1"/>
</dbReference>
<organism evidence="7 8">
    <name type="scientific">Paraconiothyrium brasiliense</name>
    <dbReference type="NCBI Taxonomy" id="300254"/>
    <lineage>
        <taxon>Eukaryota</taxon>
        <taxon>Fungi</taxon>
        <taxon>Dikarya</taxon>
        <taxon>Ascomycota</taxon>
        <taxon>Pezizomycotina</taxon>
        <taxon>Dothideomycetes</taxon>
        <taxon>Pleosporomycetidae</taxon>
        <taxon>Pleosporales</taxon>
        <taxon>Massarineae</taxon>
        <taxon>Didymosphaeriaceae</taxon>
        <taxon>Paraconiothyrium</taxon>
    </lineage>
</organism>
<keyword evidence="1" id="KW-0479">Metal-binding</keyword>
<gene>
    <name evidence="7" type="ORF">SLS60_009483</name>
</gene>
<sequence>MPKEESLPMRKKMRKGTHSCFECRRRKIRCIFPADNPNVCSECFARGSRCIDQENADPEVVVDHRKNLRERVSRLEALVDSLLEEKTERSTSDSASVSRSVSVSKTPNVITKDTFPPTPLSSEAPSSINVLKEAQRAPSDRGHHVPILSIFEDALNDAEERIKARMEPLRKDSNPTSASAERYTLSYTNPDDVMESNHSFGQQAKKERTKQALLAMLPSYEKLNKILTSNSEWWQTWRRKCSGTSASDETLPQFASKALASGNIGAMGTVVLAVGICSDDEREVERYIEMVDRWVLGDDEFAATLEGMECLILKAKWYADVGQPRRAWLAYRKGLMYTQLMGLHRKRTSSVAHESIWWALYHGDRFLSLLLGLPYGITDSHCDLTLHDIPDGPYMAPLTFMNELSILSGKVIDRNQGIAEQSFAWALQLDQELEDLYKKLDPEWLEYSELMADIESNAAELRERIMAQMVYHQIRVYLHLPFMLKSAVNSRFTYSRTACVNGSREVLKLYQALRTGEVQPLYECKAVDFIGFTSAVLIVLGLFNYGATNTPISPTAREADIRLIEMSIDIFRRASSEKGGKVALQSAQVLEKMLNKLKYVIGQPGSNTHPNELDDCSAMTEFVIPYFGTLHIRRGGRPVSPCVLEQHDRQMRMDAQTMSPLNTTGNTGKKTNAQFTPRSDLGSAASDFFSQSTTSNPGLATPTTTNTSTTSPNQASGFTDPFISYDGFYNWGNALDTQSQAGTASGTQINDDSLNNFPLPTNNFSWQNMPMDIDQDWSWFLNDAGNGSNTTTNTNTNTAVNPDVFAQQGFVGFG</sequence>
<dbReference type="InterPro" id="IPR007219">
    <property type="entry name" value="XnlR_reg_dom"/>
</dbReference>
<keyword evidence="4" id="KW-0539">Nucleus</keyword>
<evidence type="ECO:0000256" key="4">
    <source>
        <dbReference type="ARBA" id="ARBA00023242"/>
    </source>
</evidence>
<evidence type="ECO:0000313" key="7">
    <source>
        <dbReference type="EMBL" id="KAL1595794.1"/>
    </source>
</evidence>
<dbReference type="InterPro" id="IPR036864">
    <property type="entry name" value="Zn2-C6_fun-type_DNA-bd_sf"/>
</dbReference>
<dbReference type="Proteomes" id="UP001521785">
    <property type="component" value="Unassembled WGS sequence"/>
</dbReference>
<reference evidence="7 8" key="1">
    <citation type="submission" date="2024-02" db="EMBL/GenBank/DDBJ databases">
        <title>De novo assembly and annotation of 12 fungi associated with fruit tree decline syndrome in Ontario, Canada.</title>
        <authorList>
            <person name="Sulman M."/>
            <person name="Ellouze W."/>
            <person name="Ilyukhin E."/>
        </authorList>
    </citation>
    <scope>NUCLEOTIDE SEQUENCE [LARGE SCALE GENOMIC DNA]</scope>
    <source>
        <strain evidence="7 8">M42-189</strain>
    </source>
</reference>
<evidence type="ECO:0000256" key="1">
    <source>
        <dbReference type="ARBA" id="ARBA00022723"/>
    </source>
</evidence>
<evidence type="ECO:0000256" key="3">
    <source>
        <dbReference type="ARBA" id="ARBA00023163"/>
    </source>
</evidence>